<dbReference type="GO" id="GO:0016887">
    <property type="term" value="F:ATP hydrolysis activity"/>
    <property type="evidence" value="ECO:0007669"/>
    <property type="project" value="TreeGrafter"/>
</dbReference>
<evidence type="ECO:0000313" key="13">
    <source>
        <dbReference type="Proteomes" id="UP001321450"/>
    </source>
</evidence>
<evidence type="ECO:0000256" key="2">
    <source>
        <dbReference type="ARBA" id="ARBA00022763"/>
    </source>
</evidence>
<dbReference type="InterPro" id="IPR014001">
    <property type="entry name" value="Helicase_ATP-bd"/>
</dbReference>
<dbReference type="GO" id="GO:0003677">
    <property type="term" value="F:DNA binding"/>
    <property type="evidence" value="ECO:0007669"/>
    <property type="project" value="UniProtKB-KW"/>
</dbReference>
<dbReference type="Pfam" id="PF19306">
    <property type="entry name" value="WHD_Lhr"/>
    <property type="match status" value="1"/>
</dbReference>
<reference evidence="13" key="1">
    <citation type="journal article" date="2024" name="Int. J. Syst. Evol. Microbiol.">
        <title>Methylomarinovum tepidoasis sp. nov., a moderately thermophilic methanotroph of the family Methylothermaceae isolated from a deep-sea hydrothermal field.</title>
        <authorList>
            <person name="Hirayama H."/>
            <person name="Takaki Y."/>
            <person name="Abe M."/>
            <person name="Miyazaki M."/>
            <person name="Uematsu K."/>
            <person name="Matsui Y."/>
            <person name="Takai K."/>
        </authorList>
    </citation>
    <scope>NUCLEOTIDE SEQUENCE [LARGE SCALE GENOMIC DNA]</scope>
    <source>
        <strain evidence="13">IN45</strain>
    </source>
</reference>
<dbReference type="GO" id="GO:0005524">
    <property type="term" value="F:ATP binding"/>
    <property type="evidence" value="ECO:0007669"/>
    <property type="project" value="UniProtKB-KW"/>
</dbReference>
<dbReference type="InterPro" id="IPR001650">
    <property type="entry name" value="Helicase_C-like"/>
</dbReference>
<dbReference type="InterPro" id="IPR027417">
    <property type="entry name" value="P-loop_NTPase"/>
</dbReference>
<dbReference type="PANTHER" id="PTHR47962:SF5">
    <property type="entry name" value="ATP-DEPENDENT HELICASE LHR-RELATED"/>
    <property type="match status" value="1"/>
</dbReference>
<evidence type="ECO:0000256" key="4">
    <source>
        <dbReference type="ARBA" id="ARBA00022806"/>
    </source>
</evidence>
<evidence type="ECO:0000256" key="9">
    <source>
        <dbReference type="SAM" id="MobiDB-lite"/>
    </source>
</evidence>
<dbReference type="InterPro" id="IPR011545">
    <property type="entry name" value="DEAD/DEAH_box_helicase_dom"/>
</dbReference>
<dbReference type="PROSITE" id="PS51194">
    <property type="entry name" value="HELICASE_CTER"/>
    <property type="match status" value="1"/>
</dbReference>
<dbReference type="PROSITE" id="PS51192">
    <property type="entry name" value="HELICASE_ATP_BIND_1"/>
    <property type="match status" value="1"/>
</dbReference>
<dbReference type="Proteomes" id="UP001321450">
    <property type="component" value="Chromosome"/>
</dbReference>
<dbReference type="RefSeq" id="WP_286293189.1">
    <property type="nucleotide sequence ID" value="NZ_AP024718.1"/>
</dbReference>
<keyword evidence="4 12" id="KW-0347">Helicase</keyword>
<proteinExistence type="predicted"/>
<dbReference type="SMART" id="SM00487">
    <property type="entry name" value="DEXDc"/>
    <property type="match status" value="1"/>
</dbReference>
<evidence type="ECO:0000313" key="12">
    <source>
        <dbReference type="EMBL" id="BCX88132.1"/>
    </source>
</evidence>
<dbReference type="Pfam" id="PF00270">
    <property type="entry name" value="DEAD"/>
    <property type="match status" value="1"/>
</dbReference>
<dbReference type="Pfam" id="PF23235">
    <property type="entry name" value="WHD_3rd_Lhr"/>
    <property type="match status" value="1"/>
</dbReference>
<dbReference type="Pfam" id="PF00271">
    <property type="entry name" value="Helicase_C"/>
    <property type="match status" value="1"/>
</dbReference>
<dbReference type="Gene3D" id="1.10.10.10">
    <property type="entry name" value="Winged helix-like DNA-binding domain superfamily/Winged helix DNA-binding domain"/>
    <property type="match status" value="1"/>
</dbReference>
<dbReference type="PANTHER" id="PTHR47962">
    <property type="entry name" value="ATP-DEPENDENT HELICASE LHR-RELATED-RELATED"/>
    <property type="match status" value="1"/>
</dbReference>
<name>A0AAU9CKG8_9GAMM</name>
<dbReference type="Pfam" id="PF08494">
    <property type="entry name" value="DEAD_assoc"/>
    <property type="match status" value="1"/>
</dbReference>
<dbReference type="InterPro" id="IPR036388">
    <property type="entry name" value="WH-like_DNA-bd_sf"/>
</dbReference>
<evidence type="ECO:0000256" key="5">
    <source>
        <dbReference type="ARBA" id="ARBA00022840"/>
    </source>
</evidence>
<evidence type="ECO:0000256" key="7">
    <source>
        <dbReference type="ARBA" id="ARBA00023204"/>
    </source>
</evidence>
<feature type="domain" description="Helicase C-terminal" evidence="11">
    <location>
        <begin position="254"/>
        <end position="405"/>
    </location>
</feature>
<evidence type="ECO:0000256" key="3">
    <source>
        <dbReference type="ARBA" id="ARBA00022801"/>
    </source>
</evidence>
<evidence type="ECO:0000256" key="6">
    <source>
        <dbReference type="ARBA" id="ARBA00023125"/>
    </source>
</evidence>
<keyword evidence="2" id="KW-0227">DNA damage</keyword>
<dbReference type="InterPro" id="IPR045628">
    <property type="entry name" value="Lhr_WH_dom"/>
</dbReference>
<feature type="compositionally biased region" description="Basic and acidic residues" evidence="9">
    <location>
        <begin position="589"/>
        <end position="603"/>
    </location>
</feature>
<keyword evidence="6" id="KW-0238">DNA-binding</keyword>
<dbReference type="SUPFAM" id="SSF52540">
    <property type="entry name" value="P-loop containing nucleoside triphosphate hydrolases"/>
    <property type="match status" value="1"/>
</dbReference>
<dbReference type="Pfam" id="PF23234">
    <property type="entry name" value="WHD_4th_Lhr"/>
    <property type="match status" value="1"/>
</dbReference>
<dbReference type="InterPro" id="IPR052511">
    <property type="entry name" value="ATP-dep_Helicase"/>
</dbReference>
<dbReference type="InterPro" id="IPR055368">
    <property type="entry name" value="WH3_Lhr"/>
</dbReference>
<evidence type="ECO:0000259" key="11">
    <source>
        <dbReference type="PROSITE" id="PS51194"/>
    </source>
</evidence>
<accession>A0AAU9CKG8</accession>
<dbReference type="GO" id="GO:0004386">
    <property type="term" value="F:helicase activity"/>
    <property type="evidence" value="ECO:0007669"/>
    <property type="project" value="UniProtKB-KW"/>
</dbReference>
<dbReference type="KEGG" id="meiy:MIN45_P0499"/>
<dbReference type="InterPro" id="IPR013701">
    <property type="entry name" value="Lhr-like_DEAD/DEAH_assoc"/>
</dbReference>
<evidence type="ECO:0000256" key="1">
    <source>
        <dbReference type="ARBA" id="ARBA00022741"/>
    </source>
</evidence>
<organism evidence="12 13">
    <name type="scientific">Methylomarinovum tepidoasis</name>
    <dbReference type="NCBI Taxonomy" id="2840183"/>
    <lineage>
        <taxon>Bacteria</taxon>
        <taxon>Pseudomonadati</taxon>
        <taxon>Pseudomonadota</taxon>
        <taxon>Gammaproteobacteria</taxon>
        <taxon>Methylococcales</taxon>
        <taxon>Methylothermaceae</taxon>
        <taxon>Methylomarinovum</taxon>
    </lineage>
</organism>
<protein>
    <submittedName>
        <fullName evidence="12">ATP-dependent helicase Lhr and Lhr-like helicase</fullName>
    </submittedName>
</protein>
<dbReference type="CDD" id="cd17922">
    <property type="entry name" value="DEXHc_LHR-like"/>
    <property type="match status" value="1"/>
</dbReference>
<feature type="domain" description="Helicase ATP-binding" evidence="10">
    <location>
        <begin position="30"/>
        <end position="220"/>
    </location>
</feature>
<keyword evidence="1" id="KW-0547">Nucleotide-binding</keyword>
<keyword evidence="7" id="KW-0234">DNA repair</keyword>
<dbReference type="SMART" id="SM00490">
    <property type="entry name" value="HELICc"/>
    <property type="match status" value="1"/>
</dbReference>
<evidence type="ECO:0000256" key="8">
    <source>
        <dbReference type="ARBA" id="ARBA00023235"/>
    </source>
</evidence>
<dbReference type="CDD" id="cd18796">
    <property type="entry name" value="SF2_C_LHR"/>
    <property type="match status" value="1"/>
</dbReference>
<feature type="region of interest" description="Disordered" evidence="9">
    <location>
        <begin position="589"/>
        <end position="627"/>
    </location>
</feature>
<keyword evidence="13" id="KW-1185">Reference proteome</keyword>
<evidence type="ECO:0000259" key="10">
    <source>
        <dbReference type="PROSITE" id="PS51192"/>
    </source>
</evidence>
<dbReference type="InterPro" id="IPR055367">
    <property type="entry name" value="WH4_Lhr"/>
</dbReference>
<keyword evidence="8" id="KW-0413">Isomerase</keyword>
<gene>
    <name evidence="12" type="ORF">MIN45_P0499</name>
</gene>
<dbReference type="GO" id="GO:0006281">
    <property type="term" value="P:DNA repair"/>
    <property type="evidence" value="ECO:0007669"/>
    <property type="project" value="UniProtKB-KW"/>
</dbReference>
<sequence length="1374" mass="152203">MPFPHRFHPAVSTWFRRTFTAPTSCQLQAWEALSRGRHALVAAPTGAGKTLAAFLAAIDDLVRRAEAGTLADSVQVLYVSPLKALSHDVEKNLNQPLQAIQQQLSPASPVRAQCRTGDTSPAARRAMAKRPPHILVTTPESLYILLTSDGGRRMLSTVRTVIVDEIHAIIADKRGAHLALSVERLRHLTGHEFTRIGLSATQRPLETVARFLLGSIPLEHCALIDAGHLRRLDLDIELPDLPLEAVLSQEAARSIHDRMAELIGRHRTTLIFVNTRRQAERVARALSERLGEDQVTAHHGSLSRQQRLEAENRLKAGQLKALVATASLELGIDIGDVDLVCQLGVTDSVATLLQRVGRAGHGPGRRPKGRLFPTTRDELVTALALIDAVRRGELETCAIARPHLDVLAQQIVAAVAMEDFSEDDLYALVRRAAPYRDLPRETFDQVVAMLAEGYATPRGRRGAYLHRDRIQKRLRPRRGARLTAVTCGGAIPDTADYRVILEPSGEVIGTVDEDFAIESLAGDIFQLGNSSWRVLRLEKDGLRVEDAQGQPPTIPFWFGEAPGRSAVLANAVSRLREEIWMGGWEVRREDGSQGVRGPDDRDLSPQGRVHGVPENRPPTSPTSEPEIGLQVNPEAVRQVVDYLTAAAKALGTMPTRERIVLERFFDEAGDLHLVIHSPYGSRLNRAWGLALRKRFCRSFNFELQAAATEDALLLSLGSGQSFPLESVKAFLSSASVRHLLTQAVFDNPLFTARWRAVATISLAVRRFRAGKRTPPYLVRMEAEDLVTAVFPDQLACLENIQGDREIPDHPLVRQAIDDCLQEAMDVEGLEAVLRGIETGAIEVVARETVEPSPLAAEMVGARVYAFLDGAPLEERRVRAVSQRRWLDPAEAGDLARLDPQAIERVRAEARPQPRDTEELLDALLACGYLLDTEIEPGWRPWLTELQAAGRACRLGPRWIAAEHWPRWRSISPEAPQPLPPLPPELAAETWEPEEALTAIVRARLGITGPVTADELASETGIGAAAVEQALLRLEQEGSALQGDYGWCERGLLARIHRLTLRKLRAEIEPVPSARFLAFLRRWQHLHPDTRLRGPDALKAILEQLEGFEAPAPVWERILLPARLPDYDPAWLDRLCQSGRFVWARLTPNGRRTPVRRLPVAFLPRRCLTLWLESDRPASLSLPALRVLETLTREGALFFDELQELTRLLPSRLEDALAELAAQGQVSCDSFEGLRALLLPEAKKRRYRRLLSGLENAGRWQRLRPAGTDADAVEHRARVLLRRYGVVFRALAAREAAMPPWLELVRVYRRLEAQGEIRGGRFVAGQFGEQFALPEAVTLLRRTTEDTTPAAPGAGDPLALVTGILPGLDRTGEPA</sequence>
<dbReference type="EMBL" id="AP024718">
    <property type="protein sequence ID" value="BCX88132.1"/>
    <property type="molecule type" value="Genomic_DNA"/>
</dbReference>
<keyword evidence="5" id="KW-0067">ATP-binding</keyword>
<dbReference type="Gene3D" id="3.40.50.300">
    <property type="entry name" value="P-loop containing nucleotide triphosphate hydrolases"/>
    <property type="match status" value="2"/>
</dbReference>
<keyword evidence="3" id="KW-0378">Hydrolase</keyword>